<dbReference type="AlphaFoldDB" id="A0AAI8FDF4"/>
<keyword evidence="2" id="KW-0680">Restriction system</keyword>
<dbReference type="GO" id="GO:0003677">
    <property type="term" value="F:DNA binding"/>
    <property type="evidence" value="ECO:0007669"/>
    <property type="project" value="UniProtKB-KW"/>
</dbReference>
<keyword evidence="3" id="KW-0238">DNA-binding</keyword>
<feature type="domain" description="Type I restriction modification DNA specificity" evidence="4">
    <location>
        <begin position="16"/>
        <end position="176"/>
    </location>
</feature>
<accession>A0AAI8FDF4</accession>
<dbReference type="Pfam" id="PF01420">
    <property type="entry name" value="Methylase_S"/>
    <property type="match status" value="2"/>
</dbReference>
<dbReference type="PANTHER" id="PTHR30408">
    <property type="entry name" value="TYPE-1 RESTRICTION ENZYME ECOKI SPECIFICITY PROTEIN"/>
    <property type="match status" value="1"/>
</dbReference>
<gene>
    <name evidence="5" type="ORF">MOS_226</name>
</gene>
<dbReference type="GO" id="GO:0009307">
    <property type="term" value="P:DNA restriction-modification system"/>
    <property type="evidence" value="ECO:0007669"/>
    <property type="project" value="UniProtKB-KW"/>
</dbReference>
<evidence type="ECO:0000313" key="5">
    <source>
        <dbReference type="EMBL" id="AFX74155.1"/>
    </source>
</evidence>
<dbReference type="KEGG" id="mhs:MOS_226"/>
<evidence type="ECO:0000256" key="2">
    <source>
        <dbReference type="ARBA" id="ARBA00022747"/>
    </source>
</evidence>
<dbReference type="InterPro" id="IPR044946">
    <property type="entry name" value="Restrct_endonuc_typeI_TRD_sf"/>
</dbReference>
<evidence type="ECO:0000256" key="1">
    <source>
        <dbReference type="ARBA" id="ARBA00010923"/>
    </source>
</evidence>
<dbReference type="CDD" id="cd17255">
    <property type="entry name" value="RMtype1_S_Fco49512ORF2615P-TRD2-CR2_like"/>
    <property type="match status" value="2"/>
</dbReference>
<proteinExistence type="inferred from homology"/>
<dbReference type="Gene3D" id="1.10.287.1120">
    <property type="entry name" value="Bipartite methylase S protein"/>
    <property type="match status" value="1"/>
</dbReference>
<dbReference type="InterPro" id="IPR000055">
    <property type="entry name" value="Restrct_endonuc_typeI_TRD"/>
</dbReference>
<sequence length="380" mass="44058">MKKVLKPEIRFKGFTDDWIECKVGELFELDGGGFVSKYEIQNNPGKYPVYSSQTTNNGTMGYISSYKYDLECLTWTTRGYAGVVFYRNEKFSVSNSGLLIFKRNIIYNYRYFLFVFQMADIQKSMTAGNIPQFTVEMMKEAVLTYSNNLNEQRKISQLFYTLDKIISLYERKMSLLEKLKKALFSNIFVLNANNKPLIRFKSFFEFWEKNNISDLCKINRGNSKYTINYIQQNVGKFPVYSSQTQNEGISGNISTYDYDGEYITWTMDGVNAGTVFYRNGKFNVSSSGVLAPNSNKNINTKFLFYVLKLMNLNQENIGETIPHFTGSMMNKLEITFVKNKQEQNKIADLFSNIDSTHAQLKRKLNLIKNIQKSVLNKMFV</sequence>
<comment type="similarity">
    <text evidence="1">Belongs to the type-I restriction system S methylase family.</text>
</comment>
<dbReference type="InterPro" id="IPR052021">
    <property type="entry name" value="Type-I_RS_S_subunit"/>
</dbReference>
<evidence type="ECO:0000259" key="4">
    <source>
        <dbReference type="Pfam" id="PF01420"/>
    </source>
</evidence>
<organism evidence="5 6">
    <name type="scientific">Mesomycoplasma hyorhinis SK76</name>
    <dbReference type="NCBI Taxonomy" id="1118964"/>
    <lineage>
        <taxon>Bacteria</taxon>
        <taxon>Bacillati</taxon>
        <taxon>Mycoplasmatota</taxon>
        <taxon>Mycoplasmoidales</taxon>
        <taxon>Metamycoplasmataceae</taxon>
        <taxon>Mesomycoplasma</taxon>
    </lineage>
</organism>
<evidence type="ECO:0000256" key="3">
    <source>
        <dbReference type="ARBA" id="ARBA00023125"/>
    </source>
</evidence>
<protein>
    <submittedName>
        <fullName evidence="5">Type I restriction-modification system, specificity subunit S</fullName>
    </submittedName>
</protein>
<feature type="domain" description="Type I restriction modification DNA specificity" evidence="4">
    <location>
        <begin position="207"/>
        <end position="368"/>
    </location>
</feature>
<dbReference type="RefSeq" id="WP_015084083.1">
    <property type="nucleotide sequence ID" value="NC_019552.1"/>
</dbReference>
<dbReference type="EMBL" id="CP003914">
    <property type="protein sequence ID" value="AFX74155.1"/>
    <property type="molecule type" value="Genomic_DNA"/>
</dbReference>
<dbReference type="REBASE" id="56546">
    <property type="entry name" value="S2.Mhy76ORF225P"/>
</dbReference>
<dbReference type="SUPFAM" id="SSF116734">
    <property type="entry name" value="DNA methylase specificity domain"/>
    <property type="match status" value="2"/>
</dbReference>
<dbReference type="PANTHER" id="PTHR30408:SF13">
    <property type="entry name" value="TYPE I RESTRICTION ENZYME HINDI SPECIFICITY SUBUNIT"/>
    <property type="match status" value="1"/>
</dbReference>
<reference evidence="5 6" key="1">
    <citation type="journal article" date="2013" name="Genome Announc.">
        <title>Complete Genome Sequence of Mycoplasma hyorhinis Strain SK76.</title>
        <authorList>
            <person name="Goodison S."/>
            <person name="Urquidi V."/>
            <person name="Kumar D."/>
            <person name="Reyes L."/>
            <person name="Rosser C.J."/>
        </authorList>
    </citation>
    <scope>NUCLEOTIDE SEQUENCE [LARGE SCALE GENOMIC DNA]</scope>
    <source>
        <strain evidence="5 6">SK76</strain>
    </source>
</reference>
<dbReference type="Proteomes" id="UP000009399">
    <property type="component" value="Chromosome"/>
</dbReference>
<name>A0AAI8FDF4_MESHY</name>
<dbReference type="Gene3D" id="3.90.220.20">
    <property type="entry name" value="DNA methylase specificity domains"/>
    <property type="match status" value="2"/>
</dbReference>
<evidence type="ECO:0000313" key="6">
    <source>
        <dbReference type="Proteomes" id="UP000009399"/>
    </source>
</evidence>